<comment type="caution">
    <text evidence="1">The sequence shown here is derived from an EMBL/GenBank/DDBJ whole genome shotgun (WGS) entry which is preliminary data.</text>
</comment>
<evidence type="ECO:0000313" key="1">
    <source>
        <dbReference type="EMBL" id="KAK0517511.1"/>
    </source>
</evidence>
<dbReference type="EMBL" id="JAFEKC020000001">
    <property type="protein sequence ID" value="KAK0517511.1"/>
    <property type="molecule type" value="Genomic_DNA"/>
</dbReference>
<gene>
    <name evidence="1" type="ORF">JMJ35_000666</name>
</gene>
<reference evidence="1" key="1">
    <citation type="submission" date="2023-03" db="EMBL/GenBank/DDBJ databases">
        <title>Complete genome of Cladonia borealis.</title>
        <authorList>
            <person name="Park H."/>
        </authorList>
    </citation>
    <scope>NUCLEOTIDE SEQUENCE</scope>
    <source>
        <strain evidence="1">ANT050790</strain>
    </source>
</reference>
<evidence type="ECO:0000313" key="2">
    <source>
        <dbReference type="Proteomes" id="UP001166286"/>
    </source>
</evidence>
<protein>
    <submittedName>
        <fullName evidence="1">Uncharacterized protein</fullName>
    </submittedName>
</protein>
<proteinExistence type="predicted"/>
<keyword evidence="2" id="KW-1185">Reference proteome</keyword>
<organism evidence="1 2">
    <name type="scientific">Cladonia borealis</name>
    <dbReference type="NCBI Taxonomy" id="184061"/>
    <lineage>
        <taxon>Eukaryota</taxon>
        <taxon>Fungi</taxon>
        <taxon>Dikarya</taxon>
        <taxon>Ascomycota</taxon>
        <taxon>Pezizomycotina</taxon>
        <taxon>Lecanoromycetes</taxon>
        <taxon>OSLEUM clade</taxon>
        <taxon>Lecanoromycetidae</taxon>
        <taxon>Lecanorales</taxon>
        <taxon>Lecanorineae</taxon>
        <taxon>Cladoniaceae</taxon>
        <taxon>Cladonia</taxon>
    </lineage>
</organism>
<dbReference type="AlphaFoldDB" id="A0AA39UFE7"/>
<name>A0AA39UFE7_9LECA</name>
<accession>A0AA39UFE7</accession>
<sequence length="286" mass="32089">MDTIHGSKLGFVPTSLTHRTTDLKFKILFEGDEGTPENYQFAFVEQSAFYSPVHRHNFDQLRYAYRGNFSITPNLTIKESEISYHPESVFYSPQDDGHETRVLLILQFGGASGQGYLSQSQLLQANKQLMMVGKFEQGKFFPGNGTESIDGFQALWEYCNGKSLIYPKKRYQTPILMTPANFAWKLVEDGASEGTYKKLLVVFSERGTVIAQMKIESGGIWRVKAKNAVQFIVVLKGSGQANGEICAAETAIRLQRHRETNISAIETMETLHYVLPLLDKGALIVA</sequence>
<dbReference type="Proteomes" id="UP001166286">
    <property type="component" value="Unassembled WGS sequence"/>
</dbReference>